<comment type="caution">
    <text evidence="1">The sequence shown here is derived from an EMBL/GenBank/DDBJ whole genome shotgun (WGS) entry which is preliminary data.</text>
</comment>
<evidence type="ECO:0000313" key="2">
    <source>
        <dbReference type="Proteomes" id="UP000215483"/>
    </source>
</evidence>
<name>A0A233SJ86_STRDA</name>
<dbReference type="AlphaFoldDB" id="A0A233SJ86"/>
<proteinExistence type="predicted"/>
<dbReference type="Proteomes" id="UP000215483">
    <property type="component" value="Unassembled WGS sequence"/>
</dbReference>
<sequence>MPDTVAKGRYKRDHDAADPDRTLAEVMAGQVQDPTAAFGAYDPTVANKQNGLVLTVTGVYGTVLSPVTARDELVKVLDKRDEGPNVLVGPRVITPSGSKEPLQCRVAERKMPASDDTSMEASCTWADASTVVKVAKAMGPVDSADVDLDAFASVVGAIREEVRVA</sequence>
<organism evidence="1 2">
    <name type="scientific">Streptomyces diastatochromogenes</name>
    <dbReference type="NCBI Taxonomy" id="42236"/>
    <lineage>
        <taxon>Bacteria</taxon>
        <taxon>Bacillati</taxon>
        <taxon>Actinomycetota</taxon>
        <taxon>Actinomycetes</taxon>
        <taxon>Kitasatosporales</taxon>
        <taxon>Streptomycetaceae</taxon>
        <taxon>Streptomyces</taxon>
    </lineage>
</organism>
<accession>A0A233SJ86</accession>
<keyword evidence="2" id="KW-1185">Reference proteome</keyword>
<reference evidence="1 2" key="1">
    <citation type="submission" date="2016-07" db="EMBL/GenBank/DDBJ databases">
        <title>Draft genome of Streptomyces diastatochromogenes.</title>
        <authorList>
            <person name="Podduturi R."/>
            <person name="Lukassen M.B."/>
            <person name="Clausen N."/>
            <person name="Nielsen J.L."/>
            <person name="Jorgensen N.O."/>
        </authorList>
    </citation>
    <scope>NUCLEOTIDE SEQUENCE [LARGE SCALE GENOMIC DNA]</scope>
    <source>
        <strain evidence="1 2">DSM 40608</strain>
    </source>
</reference>
<dbReference type="EMBL" id="MCGQ01000013">
    <property type="protein sequence ID" value="OXY95707.1"/>
    <property type="molecule type" value="Genomic_DNA"/>
</dbReference>
<protein>
    <submittedName>
        <fullName evidence="1">Uncharacterized protein</fullName>
    </submittedName>
</protein>
<evidence type="ECO:0000313" key="1">
    <source>
        <dbReference type="EMBL" id="OXY95707.1"/>
    </source>
</evidence>
<gene>
    <name evidence="1" type="ORF">BEK98_16350</name>
</gene>